<dbReference type="InterPro" id="IPR050879">
    <property type="entry name" value="Acyltransferase_3"/>
</dbReference>
<accession>A0A7K3WH20</accession>
<dbReference type="GO" id="GO:0009103">
    <property type="term" value="P:lipopolysaccharide biosynthetic process"/>
    <property type="evidence" value="ECO:0007669"/>
    <property type="project" value="TreeGrafter"/>
</dbReference>
<sequence>MLRHAAPGVFPGAGVVGVVTFFTLSGYLITGVLRDEHDGLGHVDLWRFYRRRASRLVPPLVALLVPYALVTALLDPLGDRADLPRDLLVALTWTGNLPHLTPGGATFHLWTLATEEQFYLVWPVLLLLCLRRGRPGLAVGVALAVTVAALAVTAWWSADAPDTAYALPTSWAPAFVVGAAARLLCPYVRIPTSVAVVALTGLLGCAVVPLRGHTLTYTVAGPVVAVLAAVLVVVAANWGEVTWVPLTWLVALGTVSYGAYLWNYPLTLWLQPLPGGPLLAALATVAAAAASWRFLERPLSARRQWAR</sequence>
<feature type="domain" description="Acyltransferase 3" evidence="2">
    <location>
        <begin position="12"/>
        <end position="291"/>
    </location>
</feature>
<feature type="transmembrane region" description="Helical" evidence="1">
    <location>
        <begin position="107"/>
        <end position="130"/>
    </location>
</feature>
<dbReference type="PANTHER" id="PTHR23028">
    <property type="entry name" value="ACETYLTRANSFERASE"/>
    <property type="match status" value="1"/>
</dbReference>
<keyword evidence="1" id="KW-0812">Transmembrane</keyword>
<keyword evidence="3" id="KW-0012">Acyltransferase</keyword>
<comment type="caution">
    <text evidence="3">The sequence shown here is derived from an EMBL/GenBank/DDBJ whole genome shotgun (WGS) entry which is preliminary data.</text>
</comment>
<feature type="transmembrane region" description="Helical" evidence="1">
    <location>
        <begin position="164"/>
        <end position="185"/>
    </location>
</feature>
<dbReference type="Proteomes" id="UP000470470">
    <property type="component" value="Unassembled WGS sequence"/>
</dbReference>
<dbReference type="EMBL" id="JAAGWK010000024">
    <property type="protein sequence ID" value="NEL55682.1"/>
    <property type="molecule type" value="Genomic_DNA"/>
</dbReference>
<feature type="transmembrane region" description="Helical" evidence="1">
    <location>
        <begin position="192"/>
        <end position="210"/>
    </location>
</feature>
<keyword evidence="1" id="KW-0472">Membrane</keyword>
<dbReference type="InterPro" id="IPR002656">
    <property type="entry name" value="Acyl_transf_3_dom"/>
</dbReference>
<protein>
    <submittedName>
        <fullName evidence="3">Acyltransferase</fullName>
    </submittedName>
</protein>
<evidence type="ECO:0000313" key="3">
    <source>
        <dbReference type="EMBL" id="NEL55682.1"/>
    </source>
</evidence>
<feature type="transmembrane region" description="Helical" evidence="1">
    <location>
        <begin position="216"/>
        <end position="236"/>
    </location>
</feature>
<evidence type="ECO:0000256" key="1">
    <source>
        <dbReference type="SAM" id="Phobius"/>
    </source>
</evidence>
<dbReference type="Pfam" id="PF01757">
    <property type="entry name" value="Acyl_transf_3"/>
    <property type="match status" value="1"/>
</dbReference>
<dbReference type="AlphaFoldDB" id="A0A7K3WH20"/>
<reference evidence="3 4" key="1">
    <citation type="submission" date="2020-02" db="EMBL/GenBank/DDBJ databases">
        <title>The whole genome sequence of CPCC 205119.</title>
        <authorList>
            <person name="Jiang Z."/>
        </authorList>
    </citation>
    <scope>NUCLEOTIDE SEQUENCE [LARGE SCALE GENOMIC DNA]</scope>
    <source>
        <strain evidence="3 4">CPCC 205119</strain>
    </source>
</reference>
<keyword evidence="4" id="KW-1185">Reference proteome</keyword>
<evidence type="ECO:0000259" key="2">
    <source>
        <dbReference type="Pfam" id="PF01757"/>
    </source>
</evidence>
<evidence type="ECO:0000313" key="4">
    <source>
        <dbReference type="Proteomes" id="UP000470470"/>
    </source>
</evidence>
<organism evidence="3 4">
    <name type="scientific">Goekera deserti</name>
    <dbReference type="NCBI Taxonomy" id="2497753"/>
    <lineage>
        <taxon>Bacteria</taxon>
        <taxon>Bacillati</taxon>
        <taxon>Actinomycetota</taxon>
        <taxon>Actinomycetes</taxon>
        <taxon>Geodermatophilales</taxon>
        <taxon>Geodermatophilaceae</taxon>
        <taxon>Goekera</taxon>
    </lineage>
</organism>
<keyword evidence="1" id="KW-1133">Transmembrane helix</keyword>
<dbReference type="PANTHER" id="PTHR23028:SF53">
    <property type="entry name" value="ACYL_TRANSF_3 DOMAIN-CONTAINING PROTEIN"/>
    <property type="match status" value="1"/>
</dbReference>
<name>A0A7K3WH20_9ACTN</name>
<feature type="transmembrane region" description="Helical" evidence="1">
    <location>
        <begin position="12"/>
        <end position="33"/>
    </location>
</feature>
<feature type="transmembrane region" description="Helical" evidence="1">
    <location>
        <begin position="243"/>
        <end position="262"/>
    </location>
</feature>
<proteinExistence type="predicted"/>
<gene>
    <name evidence="3" type="ORF">G1H19_17005</name>
</gene>
<feature type="transmembrane region" description="Helical" evidence="1">
    <location>
        <begin position="137"/>
        <end position="158"/>
    </location>
</feature>
<dbReference type="GO" id="GO:0016747">
    <property type="term" value="F:acyltransferase activity, transferring groups other than amino-acyl groups"/>
    <property type="evidence" value="ECO:0007669"/>
    <property type="project" value="InterPro"/>
</dbReference>
<feature type="transmembrane region" description="Helical" evidence="1">
    <location>
        <begin position="53"/>
        <end position="74"/>
    </location>
</feature>
<feature type="transmembrane region" description="Helical" evidence="1">
    <location>
        <begin position="274"/>
        <end position="295"/>
    </location>
</feature>
<keyword evidence="3" id="KW-0808">Transferase</keyword>
<dbReference type="GO" id="GO:0016020">
    <property type="term" value="C:membrane"/>
    <property type="evidence" value="ECO:0007669"/>
    <property type="project" value="TreeGrafter"/>
</dbReference>